<organism evidence="2">
    <name type="scientific">bioreactor metagenome</name>
    <dbReference type="NCBI Taxonomy" id="1076179"/>
    <lineage>
        <taxon>unclassified sequences</taxon>
        <taxon>metagenomes</taxon>
        <taxon>ecological metagenomes</taxon>
    </lineage>
</organism>
<evidence type="ECO:0000259" key="1">
    <source>
        <dbReference type="Pfam" id="PF04443"/>
    </source>
</evidence>
<protein>
    <recommendedName>
        <fullName evidence="1">Acyl-protein synthetase LuxE domain-containing protein</fullName>
    </recommendedName>
</protein>
<dbReference type="AlphaFoldDB" id="A0A645C3T4"/>
<dbReference type="GO" id="GO:0008218">
    <property type="term" value="P:bioluminescence"/>
    <property type="evidence" value="ECO:0007669"/>
    <property type="project" value="InterPro"/>
</dbReference>
<dbReference type="Gene3D" id="3.40.50.12780">
    <property type="entry name" value="N-terminal domain of ligase-like"/>
    <property type="match status" value="1"/>
</dbReference>
<dbReference type="EMBL" id="VSSQ01024381">
    <property type="protein sequence ID" value="MPM71867.1"/>
    <property type="molecule type" value="Genomic_DNA"/>
</dbReference>
<name>A0A645C3T4_9ZZZZ</name>
<dbReference type="Pfam" id="PF04443">
    <property type="entry name" value="LuxE"/>
    <property type="match status" value="1"/>
</dbReference>
<sequence length="262" mass="29230">MFLKMAIRLGIKHQLFSFSPTHCVMLGYQPKLNNYSAISRTALASTFYSFTISRDYALQYKGDTYILDLDNIIQKMQKYSKGRLPIRIIGFPAYAYFLMQSLQQKGIKLSLPKGSKILFGGGWKQFGADEIAKEELYGMIKETLGIDSMNIHEFFGAAEHPILYCSCPNKHFHIPDYARVIIRNVKTLEALPYGHVGLVNLLTPVQSNIPIISIMTDDLGIVHEGKTCGCGIDNDYLEILGRVGVADIKTCTAGAKDYLGGK</sequence>
<dbReference type="InterPro" id="IPR042099">
    <property type="entry name" value="ANL_N_sf"/>
</dbReference>
<gene>
    <name evidence="2" type="ORF">SDC9_118838</name>
</gene>
<dbReference type="GO" id="GO:0047474">
    <property type="term" value="F:long-chain fatty acid--protein ligase activity"/>
    <property type="evidence" value="ECO:0007669"/>
    <property type="project" value="InterPro"/>
</dbReference>
<dbReference type="InterPro" id="IPR007534">
    <property type="entry name" value="LuxE"/>
</dbReference>
<reference evidence="2" key="1">
    <citation type="submission" date="2019-08" db="EMBL/GenBank/DDBJ databases">
        <authorList>
            <person name="Kucharzyk K."/>
            <person name="Murdoch R.W."/>
            <person name="Higgins S."/>
            <person name="Loffler F."/>
        </authorList>
    </citation>
    <scope>NUCLEOTIDE SEQUENCE</scope>
</reference>
<accession>A0A645C3T4</accession>
<comment type="caution">
    <text evidence="2">The sequence shown here is derived from an EMBL/GenBank/DDBJ whole genome shotgun (WGS) entry which is preliminary data.</text>
</comment>
<feature type="domain" description="Acyl-protein synthetase LuxE" evidence="1">
    <location>
        <begin position="30"/>
        <end position="253"/>
    </location>
</feature>
<proteinExistence type="predicted"/>
<evidence type="ECO:0000313" key="2">
    <source>
        <dbReference type="EMBL" id="MPM71867.1"/>
    </source>
</evidence>